<keyword evidence="1" id="KW-1133">Transmembrane helix</keyword>
<keyword evidence="1" id="KW-0472">Membrane</keyword>
<gene>
    <name evidence="2" type="ORF">Mal64_04910</name>
</gene>
<feature type="transmembrane region" description="Helical" evidence="1">
    <location>
        <begin position="33"/>
        <end position="53"/>
    </location>
</feature>
<accession>A0A5C5ZSR6</accession>
<dbReference type="RefSeq" id="WP_146396531.1">
    <property type="nucleotide sequence ID" value="NZ_SJPQ01000001.1"/>
</dbReference>
<feature type="transmembrane region" description="Helical" evidence="1">
    <location>
        <begin position="65"/>
        <end position="88"/>
    </location>
</feature>
<proteinExistence type="predicted"/>
<dbReference type="AlphaFoldDB" id="A0A5C5ZSR6"/>
<dbReference type="EMBL" id="SJPQ01000001">
    <property type="protein sequence ID" value="TWT90108.1"/>
    <property type="molecule type" value="Genomic_DNA"/>
</dbReference>
<comment type="caution">
    <text evidence="2">The sequence shown here is derived from an EMBL/GenBank/DDBJ whole genome shotgun (WGS) entry which is preliminary data.</text>
</comment>
<organism evidence="2 3">
    <name type="scientific">Pseudobythopirellula maris</name>
    <dbReference type="NCBI Taxonomy" id="2527991"/>
    <lineage>
        <taxon>Bacteria</taxon>
        <taxon>Pseudomonadati</taxon>
        <taxon>Planctomycetota</taxon>
        <taxon>Planctomycetia</taxon>
        <taxon>Pirellulales</taxon>
        <taxon>Lacipirellulaceae</taxon>
        <taxon>Pseudobythopirellula</taxon>
    </lineage>
</organism>
<keyword evidence="3" id="KW-1185">Reference proteome</keyword>
<evidence type="ECO:0000256" key="1">
    <source>
        <dbReference type="SAM" id="Phobius"/>
    </source>
</evidence>
<name>A0A5C5ZSR6_9BACT</name>
<sequence length="101" mass="9330">MEALIPILIQLIGGAAGGNVVGALLKKLPIGKILATVLGAVGGVGAGQLADLLPMLQQVLGEGGGGLLGDAGAGAGGGAILTLIVGLIKKAMAGGAPSGDA</sequence>
<evidence type="ECO:0008006" key="4">
    <source>
        <dbReference type="Google" id="ProtNLM"/>
    </source>
</evidence>
<dbReference type="Proteomes" id="UP000315440">
    <property type="component" value="Unassembled WGS sequence"/>
</dbReference>
<protein>
    <recommendedName>
        <fullName evidence="4">DNA methyltransferase</fullName>
    </recommendedName>
</protein>
<evidence type="ECO:0000313" key="3">
    <source>
        <dbReference type="Proteomes" id="UP000315440"/>
    </source>
</evidence>
<evidence type="ECO:0000313" key="2">
    <source>
        <dbReference type="EMBL" id="TWT90108.1"/>
    </source>
</evidence>
<keyword evidence="1" id="KW-0812">Transmembrane</keyword>
<reference evidence="2 3" key="1">
    <citation type="submission" date="2019-02" db="EMBL/GenBank/DDBJ databases">
        <title>Deep-cultivation of Planctomycetes and their phenomic and genomic characterization uncovers novel biology.</title>
        <authorList>
            <person name="Wiegand S."/>
            <person name="Jogler M."/>
            <person name="Boedeker C."/>
            <person name="Pinto D."/>
            <person name="Vollmers J."/>
            <person name="Rivas-Marin E."/>
            <person name="Kohn T."/>
            <person name="Peeters S.H."/>
            <person name="Heuer A."/>
            <person name="Rast P."/>
            <person name="Oberbeckmann S."/>
            <person name="Bunk B."/>
            <person name="Jeske O."/>
            <person name="Meyerdierks A."/>
            <person name="Storesund J.E."/>
            <person name="Kallscheuer N."/>
            <person name="Luecker S."/>
            <person name="Lage O.M."/>
            <person name="Pohl T."/>
            <person name="Merkel B.J."/>
            <person name="Hornburger P."/>
            <person name="Mueller R.-W."/>
            <person name="Bruemmer F."/>
            <person name="Labrenz M."/>
            <person name="Spormann A.M."/>
            <person name="Op Den Camp H."/>
            <person name="Overmann J."/>
            <person name="Amann R."/>
            <person name="Jetten M.S.M."/>
            <person name="Mascher T."/>
            <person name="Medema M.H."/>
            <person name="Devos D.P."/>
            <person name="Kaster A.-K."/>
            <person name="Ovreas L."/>
            <person name="Rohde M."/>
            <person name="Galperin M.Y."/>
            <person name="Jogler C."/>
        </authorList>
    </citation>
    <scope>NUCLEOTIDE SEQUENCE [LARGE SCALE GENOMIC DNA]</scope>
    <source>
        <strain evidence="2 3">Mal64</strain>
    </source>
</reference>